<dbReference type="Pfam" id="PF12698">
    <property type="entry name" value="ABC2_membrane_3"/>
    <property type="match status" value="1"/>
</dbReference>
<keyword evidence="5 8" id="KW-0812">Transmembrane</keyword>
<dbReference type="PANTHER" id="PTHR30294:SF29">
    <property type="entry name" value="MULTIDRUG ABC TRANSPORTER PERMEASE YBHS-RELATED"/>
    <property type="match status" value="1"/>
</dbReference>
<dbReference type="KEGG" id="rci:LRC321"/>
<feature type="domain" description="ABC transmembrane type-2" evidence="9">
    <location>
        <begin position="167"/>
        <end position="393"/>
    </location>
</feature>
<dbReference type="GeneID" id="5144102"/>
<reference evidence="10 11" key="1">
    <citation type="journal article" date="2006" name="Science">
        <title>Genome of rice cluster I archaea -- the key methane producers in the rice rhizosphere.</title>
        <authorList>
            <person name="Erkel C."/>
            <person name="Kube M."/>
            <person name="Reinhardt R."/>
            <person name="Liesack W."/>
        </authorList>
    </citation>
    <scope>NUCLEOTIDE SEQUENCE [LARGE SCALE GENOMIC DNA]</scope>
    <source>
        <strain evidence="11">DSM 22066 / NBRC 105507 / MRE50</strain>
    </source>
</reference>
<dbReference type="InterPro" id="IPR000412">
    <property type="entry name" value="ABC_2_transport"/>
</dbReference>
<evidence type="ECO:0000256" key="5">
    <source>
        <dbReference type="ARBA" id="ARBA00022692"/>
    </source>
</evidence>
<gene>
    <name evidence="10" type="ORF">LRC321</name>
</gene>
<evidence type="ECO:0000313" key="10">
    <source>
        <dbReference type="EMBL" id="CAJ35295.1"/>
    </source>
</evidence>
<dbReference type="EMBL" id="AM114193">
    <property type="protein sequence ID" value="CAJ35295.1"/>
    <property type="molecule type" value="Genomic_DNA"/>
</dbReference>
<feature type="transmembrane region" description="Helical" evidence="8">
    <location>
        <begin position="200"/>
        <end position="218"/>
    </location>
</feature>
<evidence type="ECO:0000256" key="4">
    <source>
        <dbReference type="ARBA" id="ARBA00022475"/>
    </source>
</evidence>
<sequence>MAIIKALQDSYRIAVKDLLEFARNRIGLLFLFLMPFFMLIMTGFIFPTGDSYTNIPVAVVDLDDSQASRMFMAQLHAMNNKSGSMVLTEVASEADARTMITRGQVYGAIIVPQGFAENQTLGKQAEILIVSDNSIPQISMVMQGLGAQVISMLGSMKATMSVQTMNAQTNMTAEEAAAVIAPYKANVQGTVGGSLTYFDFIAPGLLMMIVMMGAMTGIPRAISHEKEIGTFDGILAAPVNDISIIVGKTIAQTVRGFIQGIIVLVIAMLIFGVHIQLTSIPLAFGLLLLGIFSFIGLGILLTSIANNEETAMILMTVLQFPMMFLTGVFFPIQQMPWFMQALSNLLPLTYAVTAMRKVMILNASVMDVLPEIAILVVFGAIMLAIAIPVFRRSMTR</sequence>
<dbReference type="OrthoDB" id="147058at2157"/>
<dbReference type="GO" id="GO:0140359">
    <property type="term" value="F:ABC-type transporter activity"/>
    <property type="evidence" value="ECO:0007669"/>
    <property type="project" value="InterPro"/>
</dbReference>
<organism evidence="10 11">
    <name type="scientific">Methanocella arvoryzae (strain DSM 22066 / NBRC 105507 / MRE50)</name>
    <dbReference type="NCBI Taxonomy" id="351160"/>
    <lineage>
        <taxon>Archaea</taxon>
        <taxon>Methanobacteriati</taxon>
        <taxon>Methanobacteriota</taxon>
        <taxon>Stenosarchaea group</taxon>
        <taxon>Methanomicrobia</taxon>
        <taxon>Methanocellales</taxon>
        <taxon>Methanocellaceae</taxon>
        <taxon>Methanocella</taxon>
    </lineage>
</organism>
<dbReference type="GO" id="GO:0043190">
    <property type="term" value="C:ATP-binding cassette (ABC) transporter complex"/>
    <property type="evidence" value="ECO:0007669"/>
    <property type="project" value="InterPro"/>
</dbReference>
<feature type="transmembrane region" description="Helical" evidence="8">
    <location>
        <begin position="26"/>
        <end position="46"/>
    </location>
</feature>
<dbReference type="AlphaFoldDB" id="Q0W8J8"/>
<feature type="transmembrane region" description="Helical" evidence="8">
    <location>
        <begin position="311"/>
        <end position="332"/>
    </location>
</feature>
<keyword evidence="3" id="KW-0813">Transport</keyword>
<name>Q0W8J8_METAR</name>
<dbReference type="InterPro" id="IPR051449">
    <property type="entry name" value="ABC-2_transporter_component"/>
</dbReference>
<comment type="subcellular location">
    <subcellularLocation>
        <location evidence="1">Cell membrane</location>
        <topology evidence="1">Multi-pass membrane protein</topology>
    </subcellularLocation>
</comment>
<accession>Q0W8J8</accession>
<evidence type="ECO:0000313" key="11">
    <source>
        <dbReference type="Proteomes" id="UP000000663"/>
    </source>
</evidence>
<dbReference type="InterPro" id="IPR013525">
    <property type="entry name" value="ABC2_TM"/>
</dbReference>
<dbReference type="eggNOG" id="arCOG01463">
    <property type="taxonomic scope" value="Archaea"/>
</dbReference>
<feature type="transmembrane region" description="Helical" evidence="8">
    <location>
        <begin position="372"/>
        <end position="390"/>
    </location>
</feature>
<dbReference type="Proteomes" id="UP000000663">
    <property type="component" value="Chromosome"/>
</dbReference>
<dbReference type="PROSITE" id="PS51012">
    <property type="entry name" value="ABC_TM2"/>
    <property type="match status" value="1"/>
</dbReference>
<protein>
    <submittedName>
        <fullName evidence="10">ABC-type multidrug transport system, permease component (ABC-2 family)</fullName>
    </submittedName>
</protein>
<feature type="transmembrane region" description="Helical" evidence="8">
    <location>
        <begin position="257"/>
        <end position="275"/>
    </location>
</feature>
<comment type="similarity">
    <text evidence="2">Belongs to the ABC-2 integral membrane protein family.</text>
</comment>
<keyword evidence="7 8" id="KW-0472">Membrane</keyword>
<evidence type="ECO:0000256" key="8">
    <source>
        <dbReference type="SAM" id="Phobius"/>
    </source>
</evidence>
<evidence type="ECO:0000259" key="9">
    <source>
        <dbReference type="PROSITE" id="PS51012"/>
    </source>
</evidence>
<feature type="transmembrane region" description="Helical" evidence="8">
    <location>
        <begin position="282"/>
        <end position="305"/>
    </location>
</feature>
<evidence type="ECO:0000256" key="6">
    <source>
        <dbReference type="ARBA" id="ARBA00022989"/>
    </source>
</evidence>
<keyword evidence="11" id="KW-1185">Reference proteome</keyword>
<keyword evidence="6 8" id="KW-1133">Transmembrane helix</keyword>
<dbReference type="PRINTS" id="PR00164">
    <property type="entry name" value="ABC2TRNSPORT"/>
</dbReference>
<evidence type="ECO:0000256" key="2">
    <source>
        <dbReference type="ARBA" id="ARBA00007783"/>
    </source>
</evidence>
<dbReference type="InterPro" id="IPR047817">
    <property type="entry name" value="ABC2_TM_bact-type"/>
</dbReference>
<dbReference type="PANTHER" id="PTHR30294">
    <property type="entry name" value="MEMBRANE COMPONENT OF ABC TRANSPORTER YHHJ-RELATED"/>
    <property type="match status" value="1"/>
</dbReference>
<evidence type="ECO:0000256" key="7">
    <source>
        <dbReference type="ARBA" id="ARBA00023136"/>
    </source>
</evidence>
<dbReference type="PATRIC" id="fig|351160.9.peg.2957"/>
<dbReference type="Gene3D" id="3.40.1710.10">
    <property type="entry name" value="abc type-2 transporter like domain"/>
    <property type="match status" value="1"/>
</dbReference>
<keyword evidence="4" id="KW-1003">Cell membrane</keyword>
<dbReference type="STRING" id="351160.LRC321"/>
<evidence type="ECO:0000256" key="1">
    <source>
        <dbReference type="ARBA" id="ARBA00004651"/>
    </source>
</evidence>
<evidence type="ECO:0000256" key="3">
    <source>
        <dbReference type="ARBA" id="ARBA00022448"/>
    </source>
</evidence>
<proteinExistence type="inferred from homology"/>
<dbReference type="RefSeq" id="WP_012037195.1">
    <property type="nucleotide sequence ID" value="NC_009464.1"/>
</dbReference>